<protein>
    <submittedName>
        <fullName evidence="6">LysR family transcriptional regulator</fullName>
    </submittedName>
</protein>
<dbReference type="Pfam" id="PF00126">
    <property type="entry name" value="HTH_1"/>
    <property type="match status" value="1"/>
</dbReference>
<evidence type="ECO:0000313" key="7">
    <source>
        <dbReference type="Proteomes" id="UP000272888"/>
    </source>
</evidence>
<evidence type="ECO:0000256" key="3">
    <source>
        <dbReference type="ARBA" id="ARBA00023125"/>
    </source>
</evidence>
<evidence type="ECO:0000313" key="6">
    <source>
        <dbReference type="EMBL" id="RKH68908.1"/>
    </source>
</evidence>
<gene>
    <name evidence="6" type="ORF">D7V93_00640</name>
</gene>
<dbReference type="SUPFAM" id="SSF53850">
    <property type="entry name" value="Periplasmic binding protein-like II"/>
    <property type="match status" value="1"/>
</dbReference>
<dbReference type="GO" id="GO:0003700">
    <property type="term" value="F:DNA-binding transcription factor activity"/>
    <property type="evidence" value="ECO:0007669"/>
    <property type="project" value="InterPro"/>
</dbReference>
<dbReference type="PROSITE" id="PS50931">
    <property type="entry name" value="HTH_LYSR"/>
    <property type="match status" value="1"/>
</dbReference>
<dbReference type="SUPFAM" id="SSF46785">
    <property type="entry name" value="Winged helix' DNA-binding domain"/>
    <property type="match status" value="1"/>
</dbReference>
<accession>A0A3A8QM58</accession>
<dbReference type="InterPro" id="IPR058163">
    <property type="entry name" value="LysR-type_TF_proteobact-type"/>
</dbReference>
<dbReference type="InterPro" id="IPR005119">
    <property type="entry name" value="LysR_subst-bd"/>
</dbReference>
<evidence type="ECO:0000259" key="5">
    <source>
        <dbReference type="PROSITE" id="PS50931"/>
    </source>
</evidence>
<evidence type="ECO:0000256" key="4">
    <source>
        <dbReference type="ARBA" id="ARBA00023163"/>
    </source>
</evidence>
<feature type="domain" description="HTH lysR-type" evidence="5">
    <location>
        <begin position="13"/>
        <end position="70"/>
    </location>
</feature>
<comment type="similarity">
    <text evidence="1">Belongs to the LysR transcriptional regulatory family.</text>
</comment>
<dbReference type="InterPro" id="IPR000847">
    <property type="entry name" value="LysR_HTH_N"/>
</dbReference>
<evidence type="ECO:0000256" key="1">
    <source>
        <dbReference type="ARBA" id="ARBA00009437"/>
    </source>
</evidence>
<dbReference type="InterPro" id="IPR036390">
    <property type="entry name" value="WH_DNA-bd_sf"/>
</dbReference>
<evidence type="ECO:0000256" key="2">
    <source>
        <dbReference type="ARBA" id="ARBA00023015"/>
    </source>
</evidence>
<dbReference type="CDD" id="cd08422">
    <property type="entry name" value="PBP2_CrgA_like"/>
    <property type="match status" value="1"/>
</dbReference>
<dbReference type="GO" id="GO:0006351">
    <property type="term" value="P:DNA-templated transcription"/>
    <property type="evidence" value="ECO:0007669"/>
    <property type="project" value="TreeGrafter"/>
</dbReference>
<dbReference type="FunFam" id="1.10.10.10:FF:000001">
    <property type="entry name" value="LysR family transcriptional regulator"/>
    <property type="match status" value="1"/>
</dbReference>
<dbReference type="EMBL" id="RAWB01000003">
    <property type="protein sequence ID" value="RKH68908.1"/>
    <property type="molecule type" value="Genomic_DNA"/>
</dbReference>
<keyword evidence="4" id="KW-0804">Transcription</keyword>
<comment type="caution">
    <text evidence="6">The sequence shown here is derived from an EMBL/GenBank/DDBJ whole genome shotgun (WGS) entry which is preliminary data.</text>
</comment>
<reference evidence="7" key="1">
    <citation type="submission" date="2018-09" db="EMBL/GenBank/DDBJ databases">
        <authorList>
            <person name="Livingstone P.G."/>
            <person name="Whitworth D.E."/>
        </authorList>
    </citation>
    <scope>NUCLEOTIDE SEQUENCE [LARGE SCALE GENOMIC DNA]</scope>
    <source>
        <strain evidence="7">CA051B</strain>
    </source>
</reference>
<dbReference type="GO" id="GO:0043565">
    <property type="term" value="F:sequence-specific DNA binding"/>
    <property type="evidence" value="ECO:0007669"/>
    <property type="project" value="TreeGrafter"/>
</dbReference>
<dbReference type="Gene3D" id="1.10.10.10">
    <property type="entry name" value="Winged helix-like DNA-binding domain superfamily/Winged helix DNA-binding domain"/>
    <property type="match status" value="1"/>
</dbReference>
<proteinExistence type="inferred from homology"/>
<dbReference type="PANTHER" id="PTHR30537:SF58">
    <property type="entry name" value="HTH-TYPE TRANSCRIPTIONAL REGULATOR PERR"/>
    <property type="match status" value="1"/>
</dbReference>
<organism evidence="6 7">
    <name type="scientific">Corallococcus llansteffanensis</name>
    <dbReference type="NCBI Taxonomy" id="2316731"/>
    <lineage>
        <taxon>Bacteria</taxon>
        <taxon>Pseudomonadati</taxon>
        <taxon>Myxococcota</taxon>
        <taxon>Myxococcia</taxon>
        <taxon>Myxococcales</taxon>
        <taxon>Cystobacterineae</taxon>
        <taxon>Myxococcaceae</taxon>
        <taxon>Corallococcus</taxon>
    </lineage>
</organism>
<dbReference type="Gene3D" id="3.40.190.290">
    <property type="match status" value="1"/>
</dbReference>
<keyword evidence="3" id="KW-0238">DNA-binding</keyword>
<keyword evidence="2" id="KW-0805">Transcription regulation</keyword>
<dbReference type="Pfam" id="PF03466">
    <property type="entry name" value="LysR_substrate"/>
    <property type="match status" value="1"/>
</dbReference>
<dbReference type="InterPro" id="IPR036388">
    <property type="entry name" value="WH-like_DNA-bd_sf"/>
</dbReference>
<dbReference type="Proteomes" id="UP000272888">
    <property type="component" value="Unassembled WGS sequence"/>
</dbReference>
<dbReference type="AlphaFoldDB" id="A0A3A8QM58"/>
<sequence>MIGYDLLQMDDLPETAELIAFVRVVDTHSLSRAAKELGLPRSTVGRRLQRLEERLGIRLLKRTTRRQALTDAGAEFYQHARHSVEALERARAIVQRPSGKVEGRVRISVPTGAPDFLGELFGQFSLRHPDVVLEVDASNTHVDLIHGGFDLALRAGPVASTPLNLVSRKLGASTLVCVATPAYLARAGTPKRATDLRRHACLSPFVRGETPSLSWPRLKGGSVRIHPRMTSNDMFVLLGAARTSLGIALLPDFLAQAEVAAGTLVRVLARHIGAQTPISIVYHERELMPFAVRTLIDFIVETGLPTRQCEVAGVARAKDPQRPRQR</sequence>
<dbReference type="PANTHER" id="PTHR30537">
    <property type="entry name" value="HTH-TYPE TRANSCRIPTIONAL REGULATOR"/>
    <property type="match status" value="1"/>
</dbReference>
<dbReference type="RefSeq" id="WP_120641461.1">
    <property type="nucleotide sequence ID" value="NZ_RAWB01000003.1"/>
</dbReference>
<name>A0A3A8QM58_9BACT</name>
<keyword evidence="7" id="KW-1185">Reference proteome</keyword>